<dbReference type="Proteomes" id="UP000887576">
    <property type="component" value="Unplaced"/>
</dbReference>
<sequence>LEEVERITEKLDNLHLDFAKRASPFNNWLDSVREDLVDMLIVHDMTTIEQLLSAHNHFKSTMPDAERGYDNLIELDRQMNALIEQNGLDRSLLKNPYTDLPLSLINRKWNEVLDLIPRRDSVLQQEQHKQQQNERFRQSFREKADHLGPWLENQLEQVLTIGMGGRTSLENAIHQLKNIQQNTAAYKPKLDELEHIHQQMQENFVFDNSGARYTMESLRVGWESLMTSINRVLNECENQILVRDSKGITEEQMNEYRSSFNHFDRDRAGLDHEQLKSCLISLGQDIRPGVEGDREMQRIISVLDPNRLGRISFDAFVDFMTQENADADTVEQMINSFRILSAGKPFITAEELRRELPSHEADYCIRRMERFRDSSAPNNAFDYVSFSRKIIMRKDKKDDEVAAGNPFAHLDKTAVVQEARAFNETPINPRKCAQILCKLLYLFQHGEVISRTEATDTFFATTKLWQSKDPIVRRLVYLAIKELCFIADDVIIVTSCLMKDMTGKEDLYRAAAIRALCRITDGGMLQTIERYMKQAIVDKVPAVASAALVSSLHMMKKNPEVIRRWANEIQEAVSSDNHMVQFHALGLLYHIRSSDRLAVNKLVQKFSKSSLRSPHALCYLIRIAAKLVEEDDSSDRAPFQFIESCLRHKSEMVTYEAASAIVRLPNITSGELAAAVNCLQHFCSSPKPALRFAAVRTLNRISINYPQAVISCNVDLETLITDSNRSIATLAITTLLKTGAEASVERLMKQISSFVSEISDEFKIVVIEAIRSLCLRYPRKHATMMNFLASMLRDEGGFEYKKSIVDTIITIINDNPEAKELGLSHLCEFIEDCEHTTLATRVLHLLGREGPGTHNPQRYIRFIYNRVILETAQVRAAAVTALAKFGQSCPELRKSIVVLLKRFLYDTDDDVRDRSTFYLTTLESDDALARSNYILNTLHVSLVGLERQTEQYVKAGDFSKPFDLKQVPLASQPITAQETKQSALSVEAPVKKEEKNKASRQEIYAQQLASIPSFSGYGPLFKSSPPVELSESVTEYNVTMIKHVFREQVVLQFDCKNTVPDQLLTEVHVELTSAEADDWSLLETISLPSLAYNTIGTTYLSYENASVPASFQAVLKFKVFDVDPGTGEPESDESYDDTYALEDVDLTLADFVQRLNKPDFSAAWEAAENEVEETYGLDANTLEEAVKNFLNFLPLAANSGTDKVPEGKSSHVLLLSGIYRDSSEILAKVKFAVDPSDGSLSMHIIVRGTNEEINNVIANSIS</sequence>
<evidence type="ECO:0000313" key="1">
    <source>
        <dbReference type="Proteomes" id="UP000887576"/>
    </source>
</evidence>
<accession>A0AC34R1N2</accession>
<dbReference type="WBParaSite" id="JU765_v2.g2658.t1">
    <property type="protein sequence ID" value="JU765_v2.g2658.t1"/>
    <property type="gene ID" value="JU765_v2.g2658"/>
</dbReference>
<organism evidence="1 2">
    <name type="scientific">Panagrolaimus sp. JU765</name>
    <dbReference type="NCBI Taxonomy" id="591449"/>
    <lineage>
        <taxon>Eukaryota</taxon>
        <taxon>Metazoa</taxon>
        <taxon>Ecdysozoa</taxon>
        <taxon>Nematoda</taxon>
        <taxon>Chromadorea</taxon>
        <taxon>Rhabditida</taxon>
        <taxon>Tylenchina</taxon>
        <taxon>Panagrolaimomorpha</taxon>
        <taxon>Panagrolaimoidea</taxon>
        <taxon>Panagrolaimidae</taxon>
        <taxon>Panagrolaimus</taxon>
    </lineage>
</organism>
<name>A0AC34R1N2_9BILA</name>
<proteinExistence type="predicted"/>
<protein>
    <submittedName>
        <fullName evidence="2">EF-hand domain-containing protein</fullName>
    </submittedName>
</protein>
<reference evidence="2" key="1">
    <citation type="submission" date="2022-11" db="UniProtKB">
        <authorList>
            <consortium name="WormBaseParasite"/>
        </authorList>
    </citation>
    <scope>IDENTIFICATION</scope>
</reference>
<evidence type="ECO:0000313" key="2">
    <source>
        <dbReference type="WBParaSite" id="JU765_v2.g2658.t1"/>
    </source>
</evidence>